<dbReference type="AlphaFoldDB" id="A0A7W3U4G1"/>
<feature type="domain" description="Pili assembly chaperone N-terminal" evidence="2">
    <location>
        <begin position="30"/>
        <end position="150"/>
    </location>
</feature>
<dbReference type="EMBL" id="JACHTE010000006">
    <property type="protein sequence ID" value="MBB1088791.1"/>
    <property type="molecule type" value="Genomic_DNA"/>
</dbReference>
<dbReference type="SUPFAM" id="SSF49354">
    <property type="entry name" value="PapD-like"/>
    <property type="match status" value="1"/>
</dbReference>
<dbReference type="PANTHER" id="PTHR30251:SF4">
    <property type="entry name" value="SLR1668 PROTEIN"/>
    <property type="match status" value="1"/>
</dbReference>
<dbReference type="RefSeq" id="WP_182669560.1">
    <property type="nucleotide sequence ID" value="NZ_JACHTE010000006.1"/>
</dbReference>
<dbReference type="GO" id="GO:0071555">
    <property type="term" value="P:cell wall organization"/>
    <property type="evidence" value="ECO:0007669"/>
    <property type="project" value="InterPro"/>
</dbReference>
<sequence length="248" mass="26492">MPARPFARCCRLAALAVACALAPAFASASGLQVSPTSLTLQAEQAADGLWLSNSGDAPLQAQVRVYAWTQVDGEDTLEPAQAIAISPPMVSIPVGGRQLVRVIRTGAPAIDRELAFRVVVDELPLPDGERDPGLQFVLRYSVPVFLAPEGEIAPDLEARLSRYDGRPALDVVNDGRMHAQLADLDYVDGNGQRHRLKPGLIGYVLPGQRMRWPLDAPAGLLESPGGHFEARINGEPEARALPSSAPAR</sequence>
<organism evidence="3 4">
    <name type="scientific">Marilutibacter penaei</name>
    <dbReference type="NCBI Taxonomy" id="2759900"/>
    <lineage>
        <taxon>Bacteria</taxon>
        <taxon>Pseudomonadati</taxon>
        <taxon>Pseudomonadota</taxon>
        <taxon>Gammaproteobacteria</taxon>
        <taxon>Lysobacterales</taxon>
        <taxon>Lysobacteraceae</taxon>
        <taxon>Marilutibacter</taxon>
    </lineage>
</organism>
<dbReference type="Pfam" id="PF00345">
    <property type="entry name" value="PapD_N"/>
    <property type="match status" value="1"/>
</dbReference>
<evidence type="ECO:0000313" key="4">
    <source>
        <dbReference type="Proteomes" id="UP000552587"/>
    </source>
</evidence>
<accession>A0A7W3U4G1</accession>
<evidence type="ECO:0000259" key="2">
    <source>
        <dbReference type="Pfam" id="PF00345"/>
    </source>
</evidence>
<dbReference type="InterPro" id="IPR050643">
    <property type="entry name" value="Periplasmic_pilus_chap"/>
</dbReference>
<keyword evidence="4" id="KW-1185">Reference proteome</keyword>
<comment type="caution">
    <text evidence="3">The sequence shown here is derived from an EMBL/GenBank/DDBJ whole genome shotgun (WGS) entry which is preliminary data.</text>
</comment>
<dbReference type="Gene3D" id="2.60.40.10">
    <property type="entry name" value="Immunoglobulins"/>
    <property type="match status" value="1"/>
</dbReference>
<name>A0A7W3U4G1_9GAMM</name>
<feature type="chain" id="PRO_5031300710" evidence="1">
    <location>
        <begin position="29"/>
        <end position="248"/>
    </location>
</feature>
<gene>
    <name evidence="3" type="ORF">H4F99_09840</name>
</gene>
<dbReference type="GO" id="GO:0030288">
    <property type="term" value="C:outer membrane-bounded periplasmic space"/>
    <property type="evidence" value="ECO:0007669"/>
    <property type="project" value="InterPro"/>
</dbReference>
<evidence type="ECO:0000313" key="3">
    <source>
        <dbReference type="EMBL" id="MBB1088791.1"/>
    </source>
</evidence>
<evidence type="ECO:0000256" key="1">
    <source>
        <dbReference type="SAM" id="SignalP"/>
    </source>
</evidence>
<dbReference type="InterPro" id="IPR013783">
    <property type="entry name" value="Ig-like_fold"/>
</dbReference>
<keyword evidence="1" id="KW-0732">Signal</keyword>
<dbReference type="InterPro" id="IPR008962">
    <property type="entry name" value="PapD-like_sf"/>
</dbReference>
<dbReference type="InterPro" id="IPR016147">
    <property type="entry name" value="Pili_assmbl_chaperone_N"/>
</dbReference>
<dbReference type="Proteomes" id="UP000552587">
    <property type="component" value="Unassembled WGS sequence"/>
</dbReference>
<protein>
    <submittedName>
        <fullName evidence="3">Molecular chaperone</fullName>
    </submittedName>
</protein>
<proteinExistence type="predicted"/>
<reference evidence="3 4" key="1">
    <citation type="submission" date="2020-07" db="EMBL/GenBank/DDBJ databases">
        <authorList>
            <person name="Xu S."/>
            <person name="Li A."/>
        </authorList>
    </citation>
    <scope>NUCLEOTIDE SEQUENCE [LARGE SCALE GENOMIC DNA]</scope>
    <source>
        <strain evidence="3 4">SG-8</strain>
    </source>
</reference>
<dbReference type="PANTHER" id="PTHR30251">
    <property type="entry name" value="PILUS ASSEMBLY CHAPERONE"/>
    <property type="match status" value="1"/>
</dbReference>
<feature type="signal peptide" evidence="1">
    <location>
        <begin position="1"/>
        <end position="28"/>
    </location>
</feature>